<dbReference type="PROSITE" id="PS50089">
    <property type="entry name" value="ZF_RING_2"/>
    <property type="match status" value="1"/>
</dbReference>
<protein>
    <recommendedName>
        <fullName evidence="2">RING-type domain-containing protein</fullName>
    </recommendedName>
</protein>
<accession>A0A6C0LRE1</accession>
<feature type="compositionally biased region" description="Acidic residues" evidence="1">
    <location>
        <begin position="217"/>
        <end position="233"/>
    </location>
</feature>
<dbReference type="AlphaFoldDB" id="A0A6C0LRE1"/>
<dbReference type="Gene3D" id="3.30.40.10">
    <property type="entry name" value="Zinc/RING finger domain, C3HC4 (zinc finger)"/>
    <property type="match status" value="1"/>
</dbReference>
<dbReference type="SUPFAM" id="SSF57850">
    <property type="entry name" value="RING/U-box"/>
    <property type="match status" value="1"/>
</dbReference>
<evidence type="ECO:0000256" key="1">
    <source>
        <dbReference type="SAM" id="MobiDB-lite"/>
    </source>
</evidence>
<proteinExistence type="predicted"/>
<evidence type="ECO:0000313" key="3">
    <source>
        <dbReference type="EMBL" id="QHU32548.1"/>
    </source>
</evidence>
<dbReference type="InterPro" id="IPR001841">
    <property type="entry name" value="Znf_RING"/>
</dbReference>
<organism evidence="3">
    <name type="scientific">viral metagenome</name>
    <dbReference type="NCBI Taxonomy" id="1070528"/>
    <lineage>
        <taxon>unclassified sequences</taxon>
        <taxon>metagenomes</taxon>
        <taxon>organismal metagenomes</taxon>
    </lineage>
</organism>
<dbReference type="EMBL" id="MN740540">
    <property type="protein sequence ID" value="QHU32548.1"/>
    <property type="molecule type" value="Genomic_DNA"/>
</dbReference>
<name>A0A6C0LRE1_9ZZZZ</name>
<feature type="region of interest" description="Disordered" evidence="1">
    <location>
        <begin position="208"/>
        <end position="245"/>
    </location>
</feature>
<feature type="domain" description="RING-type" evidence="2">
    <location>
        <begin position="133"/>
        <end position="170"/>
    </location>
</feature>
<dbReference type="InterPro" id="IPR013083">
    <property type="entry name" value="Znf_RING/FYVE/PHD"/>
</dbReference>
<evidence type="ECO:0000259" key="2">
    <source>
        <dbReference type="PROSITE" id="PS50089"/>
    </source>
</evidence>
<sequence length="364" mass="42500">MFSKLASTNVKDEKKAELAKHITDKLKKQKTYFFRPVAIDGVLCYPVIYGGRYKIVNFESIHINCFVKKGDTKQKQKYSLLFQKYKTVLDALNLIETVVSSYKIYNGDLVSQENYDTLKMEEIIVPYTQEQVCCVCSDNTTDITVCKHHICLQCREQCLLNEQYNCPICRKEEIMNMYYNESNLINNNEYHILQYAIEYEEEKEYRHTRRTSRVEEQEQDESSPDSDDEEEIDSAAAVTDNEEEGHVVEITIDRTPTNFDMVMDVDPFELSIMNPYDQNETVMLSDTNSDNIRQRMYEVINHYSRVGFQQSRISSTLSYNIQNVTLTRGSDSYYPRSLSPELALEDGEVVEMTRDDDATERYVV</sequence>
<reference evidence="3" key="1">
    <citation type="journal article" date="2020" name="Nature">
        <title>Giant virus diversity and host interactions through global metagenomics.</title>
        <authorList>
            <person name="Schulz F."/>
            <person name="Roux S."/>
            <person name="Paez-Espino D."/>
            <person name="Jungbluth S."/>
            <person name="Walsh D.A."/>
            <person name="Denef V.J."/>
            <person name="McMahon K.D."/>
            <person name="Konstantinidis K.T."/>
            <person name="Eloe-Fadrosh E.A."/>
            <person name="Kyrpides N.C."/>
            <person name="Woyke T."/>
        </authorList>
    </citation>
    <scope>NUCLEOTIDE SEQUENCE</scope>
    <source>
        <strain evidence="3">GVMAG-M-3300027969-2</strain>
    </source>
</reference>